<dbReference type="Gene3D" id="3.40.50.300">
    <property type="entry name" value="P-loop containing nucleotide triphosphate hydrolases"/>
    <property type="match status" value="1"/>
</dbReference>
<name>A0A3N1L0V6_9PROT</name>
<dbReference type="RefSeq" id="WP_123691713.1">
    <property type="nucleotide sequence ID" value="NZ_AP019700.1"/>
</dbReference>
<dbReference type="GO" id="GO:0005525">
    <property type="term" value="F:GTP binding"/>
    <property type="evidence" value="ECO:0007669"/>
    <property type="project" value="InterPro"/>
</dbReference>
<comment type="caution">
    <text evidence="2">The sequence shown here is derived from an EMBL/GenBank/DDBJ whole genome shotgun (WGS) entry which is preliminary data.</text>
</comment>
<reference evidence="2 3" key="1">
    <citation type="submission" date="2018-11" db="EMBL/GenBank/DDBJ databases">
        <title>Genomic Encyclopedia of Type Strains, Phase IV (KMG-IV): sequencing the most valuable type-strain genomes for metagenomic binning, comparative biology and taxonomic classification.</title>
        <authorList>
            <person name="Goeker M."/>
        </authorList>
    </citation>
    <scope>NUCLEOTIDE SEQUENCE [LARGE SCALE GENOMIC DNA]</scope>
    <source>
        <strain evidence="2 3">DSM 5900</strain>
    </source>
</reference>
<dbReference type="Proteomes" id="UP000278222">
    <property type="component" value="Unassembled WGS sequence"/>
</dbReference>
<accession>A0A3N1L0V6</accession>
<dbReference type="CDD" id="cd03116">
    <property type="entry name" value="MobB"/>
    <property type="match status" value="1"/>
</dbReference>
<evidence type="ECO:0000313" key="3">
    <source>
        <dbReference type="Proteomes" id="UP000278222"/>
    </source>
</evidence>
<evidence type="ECO:0000259" key="1">
    <source>
        <dbReference type="Pfam" id="PF03205"/>
    </source>
</evidence>
<dbReference type="OrthoDB" id="9804758at2"/>
<protein>
    <submittedName>
        <fullName evidence="2">Molybdopterin guanine dinucleotide biosynthesis accessory protein MobB</fullName>
    </submittedName>
</protein>
<keyword evidence="3" id="KW-1185">Reference proteome</keyword>
<gene>
    <name evidence="2" type="ORF">EDC65_3423</name>
</gene>
<feature type="domain" description="Molybdopterin-guanine dinucleotide biosynthesis protein B (MobB)" evidence="1">
    <location>
        <begin position="3"/>
        <end position="135"/>
    </location>
</feature>
<dbReference type="NCBIfam" id="TIGR00176">
    <property type="entry name" value="mobB"/>
    <property type="match status" value="1"/>
</dbReference>
<evidence type="ECO:0000313" key="2">
    <source>
        <dbReference type="EMBL" id="ROP84076.1"/>
    </source>
</evidence>
<proteinExistence type="predicted"/>
<dbReference type="InterPro" id="IPR004435">
    <property type="entry name" value="MobB_dom"/>
</dbReference>
<dbReference type="InterPro" id="IPR052539">
    <property type="entry name" value="MGD_biosynthesis_adapter"/>
</dbReference>
<dbReference type="PANTHER" id="PTHR40072">
    <property type="entry name" value="MOLYBDOPTERIN-GUANINE DINUCLEOTIDE BIOSYNTHESIS ADAPTER PROTEIN-RELATED"/>
    <property type="match status" value="1"/>
</dbReference>
<dbReference type="GO" id="GO:0006777">
    <property type="term" value="P:Mo-molybdopterin cofactor biosynthetic process"/>
    <property type="evidence" value="ECO:0007669"/>
    <property type="project" value="InterPro"/>
</dbReference>
<dbReference type="InterPro" id="IPR027417">
    <property type="entry name" value="P-loop_NTPase"/>
</dbReference>
<organism evidence="2 3">
    <name type="scientific">Stella humosa</name>
    <dbReference type="NCBI Taxonomy" id="94"/>
    <lineage>
        <taxon>Bacteria</taxon>
        <taxon>Pseudomonadati</taxon>
        <taxon>Pseudomonadota</taxon>
        <taxon>Alphaproteobacteria</taxon>
        <taxon>Rhodospirillales</taxon>
        <taxon>Stellaceae</taxon>
        <taxon>Stella</taxon>
    </lineage>
</organism>
<dbReference type="Pfam" id="PF03205">
    <property type="entry name" value="MobB"/>
    <property type="match status" value="1"/>
</dbReference>
<dbReference type="PANTHER" id="PTHR40072:SF1">
    <property type="entry name" value="MOLYBDOPTERIN-GUANINE DINUCLEOTIDE BIOSYNTHESIS ADAPTER PROTEIN"/>
    <property type="match status" value="1"/>
</dbReference>
<dbReference type="AlphaFoldDB" id="A0A3N1L0V6"/>
<dbReference type="EMBL" id="RJKX01000015">
    <property type="protein sequence ID" value="ROP84076.1"/>
    <property type="molecule type" value="Genomic_DNA"/>
</dbReference>
<sequence length="183" mass="19423">MKVFGLAGWSGSGKTTLLARLIPELRGRGLSVSTVKHAHHAFDLDQPGKDSHTHRQAGATEVLISSGLRWALMHELRGAEEPPLAELLGRMSPVDLVLVEGFKRAALPKLEIHRPALGKPLLAVDDPMIVAIASDSAHLPVDHLPVGRPLLPLGDTARIADFILAHLDALSHQPPAPAPALAG</sequence>
<dbReference type="SUPFAM" id="SSF52540">
    <property type="entry name" value="P-loop containing nucleoside triphosphate hydrolases"/>
    <property type="match status" value="1"/>
</dbReference>